<gene>
    <name evidence="3" type="primary">LOC136075839</name>
</gene>
<organism evidence="2 3">
    <name type="scientific">Hydra vulgaris</name>
    <name type="common">Hydra</name>
    <name type="synonym">Hydra attenuata</name>
    <dbReference type="NCBI Taxonomy" id="6087"/>
    <lineage>
        <taxon>Eukaryota</taxon>
        <taxon>Metazoa</taxon>
        <taxon>Cnidaria</taxon>
        <taxon>Hydrozoa</taxon>
        <taxon>Hydroidolina</taxon>
        <taxon>Anthoathecata</taxon>
        <taxon>Aplanulata</taxon>
        <taxon>Hydridae</taxon>
        <taxon>Hydra</taxon>
    </lineage>
</organism>
<evidence type="ECO:0000313" key="3">
    <source>
        <dbReference type="RefSeq" id="XP_065645348.1"/>
    </source>
</evidence>
<dbReference type="RefSeq" id="XP_065645348.1">
    <property type="nucleotide sequence ID" value="XM_065789276.1"/>
</dbReference>
<reference evidence="2" key="1">
    <citation type="submission" date="2025-05" db="UniProtKB">
        <authorList>
            <consortium name="RefSeq"/>
        </authorList>
    </citation>
    <scope>NUCLEOTIDE SEQUENCE [LARGE SCALE GENOMIC DNA]</scope>
</reference>
<protein>
    <submittedName>
        <fullName evidence="3">Uncharacterized protein LOC136075839</fullName>
    </submittedName>
</protein>
<dbReference type="Pfam" id="PF00078">
    <property type="entry name" value="RVT_1"/>
    <property type="match status" value="1"/>
</dbReference>
<dbReference type="GeneID" id="136075839"/>
<dbReference type="InterPro" id="IPR011990">
    <property type="entry name" value="TPR-like_helical_dom_sf"/>
</dbReference>
<proteinExistence type="predicted"/>
<keyword evidence="2" id="KW-1185">Reference proteome</keyword>
<dbReference type="PANTHER" id="PTHR33332">
    <property type="entry name" value="REVERSE TRANSCRIPTASE DOMAIN-CONTAINING PROTEIN"/>
    <property type="match status" value="1"/>
</dbReference>
<dbReference type="InterPro" id="IPR000477">
    <property type="entry name" value="RT_dom"/>
</dbReference>
<feature type="domain" description="Reverse transcriptase" evidence="1">
    <location>
        <begin position="1"/>
        <end position="273"/>
    </location>
</feature>
<dbReference type="Proteomes" id="UP001652625">
    <property type="component" value="Chromosome 02"/>
</dbReference>
<name>A0ABM4B8Z7_HYDVU</name>
<evidence type="ECO:0000259" key="1">
    <source>
        <dbReference type="PROSITE" id="PS50878"/>
    </source>
</evidence>
<dbReference type="PROSITE" id="PS50878">
    <property type="entry name" value="RT_POL"/>
    <property type="match status" value="1"/>
</dbReference>
<dbReference type="Gene3D" id="1.25.40.10">
    <property type="entry name" value="Tetratricopeptide repeat domain"/>
    <property type="match status" value="1"/>
</dbReference>
<evidence type="ECO:0000313" key="2">
    <source>
        <dbReference type="Proteomes" id="UP001652625"/>
    </source>
</evidence>
<sequence length="451" mass="52625">MASNGAMRRTIDISNASCIELALQEYEKALEYHKHDLTLARTLGDRPHTTTIYNFYRQRNKYPNKKFDCEVALKNIYYALFSPHFRYCSQVWDQVGNYGVNKLLSSQPQFIRIINFQPIKTDKITGNTLLLLKNYLTNRKQFIHIDSSLSSNLLNITCGVPQGSILGPLLFLIYINDLYKASNLMTIMFADDTNLLLTSNDLTTLFRNMNTELIKISNWFKSNKLSINIEKTKWMLFYPNSKKKLIPSITPPIFVDNIEIKRTKITKFLGIYIDENLKWKHHVNNLNNKIARTIGILYKSRSFLNKHTLTQLYYSFIHCHINYANIAWGSVNKSILEPLHRQQKHIARLINFEDLRELATQDIHPALLLFRNNWNGNIENTALVKRRQSNQTETALNLFDMYSFVLPISTAKYNDFVLKYPYKPDNHSFFYNLVTLNTRTQDSASEDSDTN</sequence>
<reference evidence="3" key="2">
    <citation type="submission" date="2025-08" db="UniProtKB">
        <authorList>
            <consortium name="RefSeq"/>
        </authorList>
    </citation>
    <scope>IDENTIFICATION</scope>
</reference>
<accession>A0ABM4B8Z7</accession>